<feature type="region of interest" description="Disordered" evidence="7">
    <location>
        <begin position="385"/>
        <end position="457"/>
    </location>
</feature>
<dbReference type="GO" id="GO:0005739">
    <property type="term" value="C:mitochondrion"/>
    <property type="evidence" value="ECO:0007669"/>
    <property type="project" value="TreeGrafter"/>
</dbReference>
<dbReference type="PANTHER" id="PTHR11727:SF12">
    <property type="entry name" value="RIBOSOMAL RNA SMALL SUBUNIT METHYLTRANSFERASE, MITOCHONDRIAL"/>
    <property type="match status" value="1"/>
</dbReference>
<evidence type="ECO:0000313" key="10">
    <source>
        <dbReference type="Proteomes" id="UP000030645"/>
    </source>
</evidence>
<evidence type="ECO:0000256" key="4">
    <source>
        <dbReference type="ARBA" id="ARBA00022884"/>
    </source>
</evidence>
<dbReference type="EC" id="2.1.1.-" evidence="6"/>
<dbReference type="eggNOG" id="KOG0820">
    <property type="taxonomic scope" value="Eukaryota"/>
</dbReference>
<evidence type="ECO:0000256" key="1">
    <source>
        <dbReference type="ARBA" id="ARBA00022603"/>
    </source>
</evidence>
<dbReference type="PROSITE" id="PS51689">
    <property type="entry name" value="SAM_RNA_A_N6_MT"/>
    <property type="match status" value="1"/>
</dbReference>
<dbReference type="STRING" id="981085.W9R981"/>
<keyword evidence="6" id="KW-0698">rRNA processing</keyword>
<dbReference type="SUPFAM" id="SSF53335">
    <property type="entry name" value="S-adenosyl-L-methionine-dependent methyltransferases"/>
    <property type="match status" value="1"/>
</dbReference>
<dbReference type="EMBL" id="KE343827">
    <property type="protein sequence ID" value="EXB42737.1"/>
    <property type="molecule type" value="Genomic_DNA"/>
</dbReference>
<feature type="compositionally biased region" description="Basic and acidic residues" evidence="7">
    <location>
        <begin position="385"/>
        <end position="424"/>
    </location>
</feature>
<evidence type="ECO:0000256" key="6">
    <source>
        <dbReference type="RuleBase" id="RU362106"/>
    </source>
</evidence>
<evidence type="ECO:0000256" key="3">
    <source>
        <dbReference type="ARBA" id="ARBA00022691"/>
    </source>
</evidence>
<organism evidence="9 10">
    <name type="scientific">Morus notabilis</name>
    <dbReference type="NCBI Taxonomy" id="981085"/>
    <lineage>
        <taxon>Eukaryota</taxon>
        <taxon>Viridiplantae</taxon>
        <taxon>Streptophyta</taxon>
        <taxon>Embryophyta</taxon>
        <taxon>Tracheophyta</taxon>
        <taxon>Spermatophyta</taxon>
        <taxon>Magnoliopsida</taxon>
        <taxon>eudicotyledons</taxon>
        <taxon>Gunneridae</taxon>
        <taxon>Pentapetalae</taxon>
        <taxon>rosids</taxon>
        <taxon>fabids</taxon>
        <taxon>Rosales</taxon>
        <taxon>Moraceae</taxon>
        <taxon>Moreae</taxon>
        <taxon>Morus</taxon>
    </lineage>
</organism>
<sequence>MEEGAGVIMRRKKSSRTGRAGDLAAIRETTDEQRTSPAFGWIRCQTSVVPKSIFRFISGQNHLIRKLHGNFKRRRFRNTDDGDSDDNVGKERRIEKPICIYRRVRDNISLKNQRILDSIVRKSAIKPTDTVLEIRPGTRNLTLKLLEVSSRVIVVEIDGRMVEILLKRASECGFKDRLSNPYQSSTLLLQKEFAKRLLAKPGDSEFNRLAVNVQLVADVEHVTDVSKREFLPCPKVDSSVVIIRPKAHFPDVNLDEWGAFTRTCFGKKNKTLGATFKQKKKVMELLRLSEMVALNGENTFDLRGYDSTNLKEVEEGGDGDGEEECFSSSGCKTRVSLFWEKVIRVLKAGGFEDKRPLKLLHEELLSLLALFNQAGICLHDRSNSGAIGERERRREKEAQRGERERREMRRADRRERNLGRKDAPARFGYGRQLRTQREEREEEEATDRERNEFEERE</sequence>
<reference evidence="10" key="1">
    <citation type="submission" date="2013-01" db="EMBL/GenBank/DDBJ databases">
        <title>Draft Genome Sequence of a Mulberry Tree, Morus notabilis C.K. Schneid.</title>
        <authorList>
            <person name="He N."/>
            <person name="Zhao S."/>
        </authorList>
    </citation>
    <scope>NUCLEOTIDE SEQUENCE</scope>
</reference>
<dbReference type="Gene3D" id="1.10.8.480">
    <property type="match status" value="1"/>
</dbReference>
<dbReference type="Pfam" id="PF00398">
    <property type="entry name" value="RrnaAD"/>
    <property type="match status" value="2"/>
</dbReference>
<dbReference type="AlphaFoldDB" id="W9R981"/>
<keyword evidence="2 5" id="KW-0808">Transferase</keyword>
<dbReference type="InterPro" id="IPR020598">
    <property type="entry name" value="rRNA_Ade_methylase_Trfase_N"/>
</dbReference>
<dbReference type="InterPro" id="IPR029063">
    <property type="entry name" value="SAM-dependent_MTases_sf"/>
</dbReference>
<feature type="compositionally biased region" description="Basic and acidic residues" evidence="7">
    <location>
        <begin position="447"/>
        <end position="457"/>
    </location>
</feature>
<comment type="caution">
    <text evidence="5">Lacks conserved residue(s) required for the propagation of feature annotation.</text>
</comment>
<keyword evidence="4 5" id="KW-0694">RNA-binding</keyword>
<evidence type="ECO:0000313" key="9">
    <source>
        <dbReference type="EMBL" id="EXB42737.1"/>
    </source>
</evidence>
<dbReference type="Gene3D" id="3.40.50.150">
    <property type="entry name" value="Vaccinia Virus protein VP39"/>
    <property type="match status" value="2"/>
</dbReference>
<protein>
    <recommendedName>
        <fullName evidence="6">rRNA adenine N(6)-methyltransferase</fullName>
        <ecNumber evidence="6">2.1.1.-</ecNumber>
    </recommendedName>
</protein>
<dbReference type="InterPro" id="IPR001737">
    <property type="entry name" value="KsgA/Erm"/>
</dbReference>
<evidence type="ECO:0000256" key="2">
    <source>
        <dbReference type="ARBA" id="ARBA00022679"/>
    </source>
</evidence>
<evidence type="ECO:0000259" key="8">
    <source>
        <dbReference type="SMART" id="SM00650"/>
    </source>
</evidence>
<name>W9R981_9ROSA</name>
<evidence type="ECO:0000256" key="5">
    <source>
        <dbReference type="PROSITE-ProRule" id="PRU01026"/>
    </source>
</evidence>
<feature type="domain" description="Ribosomal RNA adenine methylase transferase N-terminal" evidence="8">
    <location>
        <begin position="115"/>
        <end position="247"/>
    </location>
</feature>
<gene>
    <name evidence="9" type="ORF">L484_004759</name>
</gene>
<dbReference type="Proteomes" id="UP000030645">
    <property type="component" value="Unassembled WGS sequence"/>
</dbReference>
<dbReference type="PANTHER" id="PTHR11727">
    <property type="entry name" value="DIMETHYLADENOSINE TRANSFERASE"/>
    <property type="match status" value="1"/>
</dbReference>
<comment type="similarity">
    <text evidence="5 6">Belongs to the class I-like SAM-binding methyltransferase superfamily. rRNA adenine N(6)-methyltransferase family.</text>
</comment>
<dbReference type="GO" id="GO:0003723">
    <property type="term" value="F:RNA binding"/>
    <property type="evidence" value="ECO:0007669"/>
    <property type="project" value="UniProtKB-UniRule"/>
</dbReference>
<proteinExistence type="inferred from homology"/>
<keyword evidence="10" id="KW-1185">Reference proteome</keyword>
<keyword evidence="1 5" id="KW-0489">Methyltransferase</keyword>
<evidence type="ECO:0000256" key="7">
    <source>
        <dbReference type="SAM" id="MobiDB-lite"/>
    </source>
</evidence>
<keyword evidence="3 5" id="KW-0949">S-adenosyl-L-methionine</keyword>
<dbReference type="SMART" id="SM00650">
    <property type="entry name" value="rADc"/>
    <property type="match status" value="1"/>
</dbReference>
<accession>W9R981</accession>
<dbReference type="GO" id="GO:0000179">
    <property type="term" value="F:rRNA (adenine-N6,N6-)-dimethyltransferase activity"/>
    <property type="evidence" value="ECO:0007669"/>
    <property type="project" value="UniProtKB-UniRule"/>
</dbReference>